<comment type="similarity">
    <text evidence="1 12">Belongs to the helicase family. DnaB subfamily.</text>
</comment>
<comment type="function">
    <text evidence="12">The main replicative DNA helicase, it participates in initiation and elongation during chromosome replication. Travels ahead of the DNA replisome, separating dsDNA into templates for DNA synthesis. A processive ATP-dependent 5'-3' DNA helicase it has DNA-dependent ATPase activity.</text>
</comment>
<keyword evidence="5 12" id="KW-0378">Hydrolase</keyword>
<accession>A0A1X7J1H2</accession>
<dbReference type="Pfam" id="PF00772">
    <property type="entry name" value="DnaB"/>
    <property type="match status" value="1"/>
</dbReference>
<evidence type="ECO:0000256" key="5">
    <source>
        <dbReference type="ARBA" id="ARBA00022801"/>
    </source>
</evidence>
<evidence type="ECO:0000256" key="1">
    <source>
        <dbReference type="ARBA" id="ARBA00008428"/>
    </source>
</evidence>
<evidence type="ECO:0000256" key="10">
    <source>
        <dbReference type="ARBA" id="ARBA00048954"/>
    </source>
</evidence>
<dbReference type="STRING" id="561720.SAMN06275492_10755"/>
<dbReference type="Gene3D" id="3.40.50.300">
    <property type="entry name" value="P-loop containing nucleotide triphosphate hydrolases"/>
    <property type="match status" value="1"/>
</dbReference>
<dbReference type="GO" id="GO:0042802">
    <property type="term" value="F:identical protein binding"/>
    <property type="evidence" value="ECO:0007669"/>
    <property type="project" value="UniProtKB-ARBA"/>
</dbReference>
<dbReference type="EC" id="5.6.2.3" evidence="11 12"/>
<sequence length="451" mass="50785">MSGQAFDRLPPRNLDAERAVVGSCLMDRDVLIQVTEILSPDDFYDLNYRTAFEVLTEMSHDDRPVDSLTFLEELSRKGLSEKLGGQSFVVTVMDSVPTTANADYHARIVRDKAILRRLIAAGSAIVRMGYSEDRDIEELLEDAERSIFEVSRQRNEVNFKRVSEVIGPAFRQIEEQFHRSEQTVTGVMTGFDDLDRLTGGFQPGSLNILAARPSMGKTALALNLARNVAVKSNLPVLIFSLEMGADQLVQRMLGSEARVNIQDLRTGNFAKEDWEKLTAAAGRLTKAPIYIDDSSVLTTTEMRARCRRFKARYNSLGMIVVDYLQLMSMARRIESKQQEVSEISRGLKAIARELEVPVLSLSQLSRAVESRTDKRPQLSDLRDSGAIEQDADLVALLYRESYYEKDVPPDQQDDSAVLDIAKHRNGPTGVVHLMFLRQHTRFESKSSVDRF</sequence>
<dbReference type="OrthoDB" id="9773982at2"/>
<keyword evidence="15" id="KW-1185">Reference proteome</keyword>
<dbReference type="NCBIfam" id="TIGR00665">
    <property type="entry name" value="DnaB"/>
    <property type="match status" value="1"/>
</dbReference>
<reference evidence="15" key="1">
    <citation type="submission" date="2017-04" db="EMBL/GenBank/DDBJ databases">
        <authorList>
            <person name="Varghese N."/>
            <person name="Submissions S."/>
        </authorList>
    </citation>
    <scope>NUCLEOTIDE SEQUENCE [LARGE SCALE GENOMIC DNA]</scope>
    <source>
        <strain evidence="15">USBA 82</strain>
    </source>
</reference>
<evidence type="ECO:0000256" key="12">
    <source>
        <dbReference type="RuleBase" id="RU362085"/>
    </source>
</evidence>
<dbReference type="PANTHER" id="PTHR30153">
    <property type="entry name" value="REPLICATIVE DNA HELICASE DNAB"/>
    <property type="match status" value="1"/>
</dbReference>
<dbReference type="PROSITE" id="PS51199">
    <property type="entry name" value="SF4_HELICASE"/>
    <property type="match status" value="1"/>
</dbReference>
<dbReference type="GO" id="GO:0006269">
    <property type="term" value="P:DNA replication, synthesis of primer"/>
    <property type="evidence" value="ECO:0007669"/>
    <property type="project" value="UniProtKB-UniRule"/>
</dbReference>
<dbReference type="CDD" id="cd00984">
    <property type="entry name" value="DnaB_C"/>
    <property type="match status" value="1"/>
</dbReference>
<dbReference type="InterPro" id="IPR036185">
    <property type="entry name" value="DNA_heli_DnaB-like_N_sf"/>
</dbReference>
<keyword evidence="9" id="KW-0413">Isomerase</keyword>
<dbReference type="FunFam" id="3.40.50.300:FF:000076">
    <property type="entry name" value="Replicative DNA helicase"/>
    <property type="match status" value="1"/>
</dbReference>
<evidence type="ECO:0000256" key="8">
    <source>
        <dbReference type="ARBA" id="ARBA00023125"/>
    </source>
</evidence>
<dbReference type="Proteomes" id="UP000193355">
    <property type="component" value="Unassembled WGS sequence"/>
</dbReference>
<keyword evidence="3 12" id="KW-0235">DNA replication</keyword>
<keyword evidence="7 12" id="KW-0067">ATP-binding</keyword>
<feature type="domain" description="SF4 helicase" evidence="13">
    <location>
        <begin position="180"/>
        <end position="449"/>
    </location>
</feature>
<keyword evidence="8 12" id="KW-0238">DNA-binding</keyword>
<dbReference type="InterPro" id="IPR007693">
    <property type="entry name" value="DNA_helicase_DnaB-like_N"/>
</dbReference>
<evidence type="ECO:0000313" key="15">
    <source>
        <dbReference type="Proteomes" id="UP000193355"/>
    </source>
</evidence>
<evidence type="ECO:0000256" key="3">
    <source>
        <dbReference type="ARBA" id="ARBA00022705"/>
    </source>
</evidence>
<dbReference type="InterPro" id="IPR027417">
    <property type="entry name" value="P-loop_NTPase"/>
</dbReference>
<protein>
    <recommendedName>
        <fullName evidence="11 12">Replicative DNA helicase</fullName>
        <ecNumber evidence="11 12">5.6.2.3</ecNumber>
    </recommendedName>
</protein>
<dbReference type="SUPFAM" id="SSF52540">
    <property type="entry name" value="P-loop containing nucleoside triphosphate hydrolases"/>
    <property type="match status" value="1"/>
</dbReference>
<dbReference type="NCBIfam" id="NF004384">
    <property type="entry name" value="PRK05748.1"/>
    <property type="match status" value="1"/>
</dbReference>
<dbReference type="GO" id="GO:0043139">
    <property type="term" value="F:5'-3' DNA helicase activity"/>
    <property type="evidence" value="ECO:0007669"/>
    <property type="project" value="UniProtKB-EC"/>
</dbReference>
<evidence type="ECO:0000256" key="4">
    <source>
        <dbReference type="ARBA" id="ARBA00022741"/>
    </source>
</evidence>
<proteinExistence type="inferred from homology"/>
<evidence type="ECO:0000259" key="13">
    <source>
        <dbReference type="PROSITE" id="PS51199"/>
    </source>
</evidence>
<dbReference type="PANTHER" id="PTHR30153:SF2">
    <property type="entry name" value="REPLICATIVE DNA HELICASE"/>
    <property type="match status" value="1"/>
</dbReference>
<dbReference type="GO" id="GO:1990077">
    <property type="term" value="C:primosome complex"/>
    <property type="evidence" value="ECO:0007669"/>
    <property type="project" value="UniProtKB-UniRule"/>
</dbReference>
<dbReference type="InterPro" id="IPR007692">
    <property type="entry name" value="DNA_helicase_DnaB"/>
</dbReference>
<evidence type="ECO:0000256" key="11">
    <source>
        <dbReference type="NCBIfam" id="TIGR00665"/>
    </source>
</evidence>
<dbReference type="EMBL" id="FXBB01000007">
    <property type="protein sequence ID" value="SMG21431.1"/>
    <property type="molecule type" value="Genomic_DNA"/>
</dbReference>
<dbReference type="FunFam" id="1.10.860.10:FF:000001">
    <property type="entry name" value="Replicative DNA helicase"/>
    <property type="match status" value="1"/>
</dbReference>
<name>A0A1X7J1H2_9BACT</name>
<dbReference type="AlphaFoldDB" id="A0A1X7J1H2"/>
<dbReference type="Gene3D" id="1.10.860.10">
    <property type="entry name" value="DNAb Helicase, Chain A"/>
    <property type="match status" value="1"/>
</dbReference>
<dbReference type="GO" id="GO:0016887">
    <property type="term" value="F:ATP hydrolysis activity"/>
    <property type="evidence" value="ECO:0007669"/>
    <property type="project" value="RHEA"/>
</dbReference>
<evidence type="ECO:0000256" key="7">
    <source>
        <dbReference type="ARBA" id="ARBA00022840"/>
    </source>
</evidence>
<keyword evidence="2 12" id="KW-0639">Primosome</keyword>
<evidence type="ECO:0000256" key="2">
    <source>
        <dbReference type="ARBA" id="ARBA00022515"/>
    </source>
</evidence>
<dbReference type="GO" id="GO:0005524">
    <property type="term" value="F:ATP binding"/>
    <property type="evidence" value="ECO:0007669"/>
    <property type="project" value="UniProtKB-UniRule"/>
</dbReference>
<dbReference type="GO" id="GO:0003677">
    <property type="term" value="F:DNA binding"/>
    <property type="evidence" value="ECO:0007669"/>
    <property type="project" value="UniProtKB-UniRule"/>
</dbReference>
<gene>
    <name evidence="14" type="ORF">SAMN06275492_10755</name>
</gene>
<evidence type="ECO:0000313" key="14">
    <source>
        <dbReference type="EMBL" id="SMG21431.1"/>
    </source>
</evidence>
<dbReference type="InterPro" id="IPR007694">
    <property type="entry name" value="DNA_helicase_DnaB-like_C"/>
</dbReference>
<dbReference type="InterPro" id="IPR016136">
    <property type="entry name" value="DNA_helicase_N/primase_C"/>
</dbReference>
<dbReference type="SUPFAM" id="SSF48024">
    <property type="entry name" value="N-terminal domain of DnaB helicase"/>
    <property type="match status" value="1"/>
</dbReference>
<dbReference type="GO" id="GO:0005829">
    <property type="term" value="C:cytosol"/>
    <property type="evidence" value="ECO:0007669"/>
    <property type="project" value="TreeGrafter"/>
</dbReference>
<dbReference type="RefSeq" id="WP_085544118.1">
    <property type="nucleotide sequence ID" value="NZ_FXBB01000007.1"/>
</dbReference>
<evidence type="ECO:0000256" key="6">
    <source>
        <dbReference type="ARBA" id="ARBA00022806"/>
    </source>
</evidence>
<keyword evidence="4 12" id="KW-0547">Nucleotide-binding</keyword>
<dbReference type="Pfam" id="PF03796">
    <property type="entry name" value="DnaB_C"/>
    <property type="match status" value="1"/>
</dbReference>
<keyword evidence="6 12" id="KW-0347">Helicase</keyword>
<comment type="catalytic activity">
    <reaction evidence="10 12">
        <text>ATP + H2O = ADP + phosphate + H(+)</text>
        <dbReference type="Rhea" id="RHEA:13065"/>
        <dbReference type="ChEBI" id="CHEBI:15377"/>
        <dbReference type="ChEBI" id="CHEBI:15378"/>
        <dbReference type="ChEBI" id="CHEBI:30616"/>
        <dbReference type="ChEBI" id="CHEBI:43474"/>
        <dbReference type="ChEBI" id="CHEBI:456216"/>
        <dbReference type="EC" id="5.6.2.3"/>
    </reaction>
</comment>
<evidence type="ECO:0000256" key="9">
    <source>
        <dbReference type="ARBA" id="ARBA00023235"/>
    </source>
</evidence>
<organism evidence="14 15">
    <name type="scientific">Dethiosulfovibrio salsuginis</name>
    <dbReference type="NCBI Taxonomy" id="561720"/>
    <lineage>
        <taxon>Bacteria</taxon>
        <taxon>Thermotogati</taxon>
        <taxon>Synergistota</taxon>
        <taxon>Synergistia</taxon>
        <taxon>Synergistales</taxon>
        <taxon>Dethiosulfovibrionaceae</taxon>
        <taxon>Dethiosulfovibrio</taxon>
    </lineage>
</organism>